<evidence type="ECO:0000313" key="6">
    <source>
        <dbReference type="Proteomes" id="UP000320643"/>
    </source>
</evidence>
<comment type="similarity">
    <text evidence="1">Belongs to the type-I restriction system S methylase family.</text>
</comment>
<dbReference type="InterPro" id="IPR044946">
    <property type="entry name" value="Restrct_endonuc_typeI_TRD_sf"/>
</dbReference>
<dbReference type="GO" id="GO:0009307">
    <property type="term" value="P:DNA restriction-modification system"/>
    <property type="evidence" value="ECO:0007669"/>
    <property type="project" value="UniProtKB-KW"/>
</dbReference>
<dbReference type="Gene3D" id="1.10.287.1120">
    <property type="entry name" value="Bipartite methylase S protein"/>
    <property type="match status" value="1"/>
</dbReference>
<dbReference type="AlphaFoldDB" id="A0A552UTK8"/>
<comment type="caution">
    <text evidence="5">The sequence shown here is derived from an EMBL/GenBank/DDBJ whole genome shotgun (WGS) entry which is preliminary data.</text>
</comment>
<evidence type="ECO:0000256" key="1">
    <source>
        <dbReference type="ARBA" id="ARBA00010923"/>
    </source>
</evidence>
<dbReference type="PANTHER" id="PTHR30408:SF12">
    <property type="entry name" value="TYPE I RESTRICTION ENZYME MJAVIII SPECIFICITY SUBUNIT"/>
    <property type="match status" value="1"/>
</dbReference>
<evidence type="ECO:0000256" key="3">
    <source>
        <dbReference type="ARBA" id="ARBA00023125"/>
    </source>
</evidence>
<protein>
    <submittedName>
        <fullName evidence="5">Restriction endonuclease subunit S</fullName>
    </submittedName>
</protein>
<accession>A0A552UTK8</accession>
<sequence>MMRYNKYKDSGFDWLDQVPSAWKVLRVKDITNKIGSGVTPKGGSEVYVDSGIPLLRSQNVYDDGLRIDDVSYIEEEIHQKMKSSQLKPYDILINITGASIGRTCIVPESLPKANINQHIIFIRTKKSLVPFVSYYFKTNTFKEYINLIQAGSSKEALNMGQTLSTPILMPNSNEQISIANYLDTQTQAIDERVGLLEKKTCYYQNLRKSLINETVTKGLDKNVDLKKNELGFDTPKKWIRYRLKDLGFLFSGLSGKSGDDFNQDDNPDNKGFIPFTNIANNTYLKRDHLGTVVVSQGEKQNKVKKGDIFFLMSSEGYEDIGKSAALAEDIEEIYLNSFCKGYRVNPRKTNPYFLNYLMLSDYYRQLLIVEGKGFTRINLKMEKVNDFLVYIPEVLSVQEEIVKFLDNKLETIAKIITNIQNQIITLKELRKTLINDVVTGKIKVIND</sequence>
<dbReference type="SUPFAM" id="SSF116734">
    <property type="entry name" value="DNA methylase specificity domain"/>
    <property type="match status" value="2"/>
</dbReference>
<keyword evidence="5" id="KW-0255">Endonuclease</keyword>
<dbReference type="CDD" id="cd17256">
    <property type="entry name" value="RMtype1_S_EcoJA65PI-TRD1-CR1_like"/>
    <property type="match status" value="1"/>
</dbReference>
<evidence type="ECO:0000259" key="4">
    <source>
        <dbReference type="Pfam" id="PF01420"/>
    </source>
</evidence>
<keyword evidence="2" id="KW-0680">Restriction system</keyword>
<dbReference type="EMBL" id="VJVZ01000018">
    <property type="protein sequence ID" value="TRW21544.1"/>
    <property type="molecule type" value="Genomic_DNA"/>
</dbReference>
<feature type="domain" description="Type I restriction modification DNA specificity" evidence="4">
    <location>
        <begin position="19"/>
        <end position="187"/>
    </location>
</feature>
<reference evidence="5 6" key="1">
    <citation type="submission" date="2019-07" db="EMBL/GenBank/DDBJ databases">
        <title>Flavobacterium sp. nov., isolated from glacier ice.</title>
        <authorList>
            <person name="Liu Q."/>
            <person name="Xin Y.-H."/>
        </authorList>
    </citation>
    <scope>NUCLEOTIDE SEQUENCE [LARGE SCALE GENOMIC DNA]</scope>
    <source>
        <strain evidence="5 6">ZT4R6</strain>
    </source>
</reference>
<name>A0A552UTK8_9FLAO</name>
<dbReference type="OrthoDB" id="667970at2"/>
<proteinExistence type="inferred from homology"/>
<keyword evidence="5" id="KW-0540">Nuclease</keyword>
<keyword evidence="6" id="KW-1185">Reference proteome</keyword>
<dbReference type="RefSeq" id="WP_143375204.1">
    <property type="nucleotide sequence ID" value="NZ_VJVZ01000018.1"/>
</dbReference>
<dbReference type="GO" id="GO:0004519">
    <property type="term" value="F:endonuclease activity"/>
    <property type="evidence" value="ECO:0007669"/>
    <property type="project" value="UniProtKB-KW"/>
</dbReference>
<dbReference type="InterPro" id="IPR052021">
    <property type="entry name" value="Type-I_RS_S_subunit"/>
</dbReference>
<dbReference type="GO" id="GO:0003677">
    <property type="term" value="F:DNA binding"/>
    <property type="evidence" value="ECO:0007669"/>
    <property type="project" value="UniProtKB-KW"/>
</dbReference>
<dbReference type="Pfam" id="PF01420">
    <property type="entry name" value="Methylase_S"/>
    <property type="match status" value="2"/>
</dbReference>
<evidence type="ECO:0000313" key="5">
    <source>
        <dbReference type="EMBL" id="TRW21544.1"/>
    </source>
</evidence>
<keyword evidence="5" id="KW-0378">Hydrolase</keyword>
<keyword evidence="3" id="KW-0238">DNA-binding</keyword>
<dbReference type="InterPro" id="IPR000055">
    <property type="entry name" value="Restrct_endonuc_typeI_TRD"/>
</dbReference>
<gene>
    <name evidence="5" type="ORF">FMM05_20010</name>
</gene>
<evidence type="ECO:0000256" key="2">
    <source>
        <dbReference type="ARBA" id="ARBA00022747"/>
    </source>
</evidence>
<dbReference type="Gene3D" id="3.90.220.20">
    <property type="entry name" value="DNA methylase specificity domains"/>
    <property type="match status" value="2"/>
</dbReference>
<feature type="domain" description="Type I restriction modification DNA specificity" evidence="4">
    <location>
        <begin position="235"/>
        <end position="423"/>
    </location>
</feature>
<organism evidence="5 6">
    <name type="scientific">Flavobacterium zepuense</name>
    <dbReference type="NCBI Taxonomy" id="2593302"/>
    <lineage>
        <taxon>Bacteria</taxon>
        <taxon>Pseudomonadati</taxon>
        <taxon>Bacteroidota</taxon>
        <taxon>Flavobacteriia</taxon>
        <taxon>Flavobacteriales</taxon>
        <taxon>Flavobacteriaceae</taxon>
        <taxon>Flavobacterium</taxon>
    </lineage>
</organism>
<dbReference type="PANTHER" id="PTHR30408">
    <property type="entry name" value="TYPE-1 RESTRICTION ENZYME ECOKI SPECIFICITY PROTEIN"/>
    <property type="match status" value="1"/>
</dbReference>
<dbReference type="Proteomes" id="UP000320643">
    <property type="component" value="Unassembled WGS sequence"/>
</dbReference>